<name>A0ABQ4J407_9ACTN</name>
<comment type="caution">
    <text evidence="1">The sequence shown here is derived from an EMBL/GenBank/DDBJ whole genome shotgun (WGS) entry which is preliminary data.</text>
</comment>
<evidence type="ECO:0000313" key="2">
    <source>
        <dbReference type="Proteomes" id="UP000653076"/>
    </source>
</evidence>
<keyword evidence="2" id="KW-1185">Reference proteome</keyword>
<protein>
    <submittedName>
        <fullName evidence="1">Uncharacterized protein</fullName>
    </submittedName>
</protein>
<dbReference type="RefSeq" id="WP_204031973.1">
    <property type="nucleotide sequence ID" value="NZ_BOPC01000002.1"/>
</dbReference>
<evidence type="ECO:0000313" key="1">
    <source>
        <dbReference type="EMBL" id="GIJ24900.1"/>
    </source>
</evidence>
<gene>
    <name evidence="1" type="ORF">Vqi01_00620</name>
</gene>
<sequence>MAELATALLVIDAAALLGRDAQPANTADLAESIECLIQDRLPPVPVPDRHWFFGMEGGPRML</sequence>
<proteinExistence type="predicted"/>
<accession>A0ABQ4J407</accession>
<dbReference type="Proteomes" id="UP000653076">
    <property type="component" value="Unassembled WGS sequence"/>
</dbReference>
<organism evidence="1 2">
    <name type="scientific">Micromonospora qiuiae</name>
    <dbReference type="NCBI Taxonomy" id="502268"/>
    <lineage>
        <taxon>Bacteria</taxon>
        <taxon>Bacillati</taxon>
        <taxon>Actinomycetota</taxon>
        <taxon>Actinomycetes</taxon>
        <taxon>Micromonosporales</taxon>
        <taxon>Micromonosporaceae</taxon>
        <taxon>Micromonospora</taxon>
    </lineage>
</organism>
<reference evidence="1 2" key="1">
    <citation type="submission" date="2021-01" db="EMBL/GenBank/DDBJ databases">
        <title>Whole genome shotgun sequence of Verrucosispora qiuiae NBRC 106684.</title>
        <authorList>
            <person name="Komaki H."/>
            <person name="Tamura T."/>
        </authorList>
    </citation>
    <scope>NUCLEOTIDE SEQUENCE [LARGE SCALE GENOMIC DNA]</scope>
    <source>
        <strain evidence="1 2">NBRC 106684</strain>
    </source>
</reference>
<dbReference type="EMBL" id="BOPC01000002">
    <property type="protein sequence ID" value="GIJ24900.1"/>
    <property type="molecule type" value="Genomic_DNA"/>
</dbReference>